<keyword evidence="2" id="KW-1185">Reference proteome</keyword>
<gene>
    <name evidence="1" type="ORF">FWILDA_LOCUS1322</name>
</gene>
<organism evidence="1 2">
    <name type="scientific">Funneliformis geosporum</name>
    <dbReference type="NCBI Taxonomy" id="1117311"/>
    <lineage>
        <taxon>Eukaryota</taxon>
        <taxon>Fungi</taxon>
        <taxon>Fungi incertae sedis</taxon>
        <taxon>Mucoromycota</taxon>
        <taxon>Glomeromycotina</taxon>
        <taxon>Glomeromycetes</taxon>
        <taxon>Glomerales</taxon>
        <taxon>Glomeraceae</taxon>
        <taxon>Funneliformis</taxon>
    </lineage>
</organism>
<evidence type="ECO:0000313" key="1">
    <source>
        <dbReference type="EMBL" id="CAI2163944.1"/>
    </source>
</evidence>
<evidence type="ECO:0000313" key="2">
    <source>
        <dbReference type="Proteomes" id="UP001153678"/>
    </source>
</evidence>
<dbReference type="AlphaFoldDB" id="A0A9W4SD29"/>
<proteinExistence type="predicted"/>
<sequence>MSFEFMDPPHEHLIACNVSTLYNQDIVVQETNLASGLLRPVNNIGPNGLYCANLMIANRIS</sequence>
<protein>
    <submittedName>
        <fullName evidence="1">876_t:CDS:1</fullName>
    </submittedName>
</protein>
<dbReference type="EMBL" id="CAMKVN010000122">
    <property type="protein sequence ID" value="CAI2163944.1"/>
    <property type="molecule type" value="Genomic_DNA"/>
</dbReference>
<reference evidence="1" key="1">
    <citation type="submission" date="2022-08" db="EMBL/GenBank/DDBJ databases">
        <authorList>
            <person name="Kallberg Y."/>
            <person name="Tangrot J."/>
            <person name="Rosling A."/>
        </authorList>
    </citation>
    <scope>NUCLEOTIDE SEQUENCE</scope>
    <source>
        <strain evidence="1">Wild A</strain>
    </source>
</reference>
<accession>A0A9W4SD29</accession>
<dbReference type="Proteomes" id="UP001153678">
    <property type="component" value="Unassembled WGS sequence"/>
</dbReference>
<name>A0A9W4SD29_9GLOM</name>
<comment type="caution">
    <text evidence="1">The sequence shown here is derived from an EMBL/GenBank/DDBJ whole genome shotgun (WGS) entry which is preliminary data.</text>
</comment>